<dbReference type="GeneID" id="90000233"/>
<dbReference type="InterPro" id="IPR025496">
    <property type="entry name" value="DUF4387"/>
</dbReference>
<evidence type="ECO:0000259" key="2">
    <source>
        <dbReference type="Pfam" id="PF07287"/>
    </source>
</evidence>
<gene>
    <name evidence="4" type="ORF">PMZ80_006784</name>
</gene>
<accession>A0ABR0RLL5</accession>
<dbReference type="Pfam" id="PF07287">
    <property type="entry name" value="AtuA"/>
    <property type="match status" value="1"/>
</dbReference>
<evidence type="ECO:0008006" key="6">
    <source>
        <dbReference type="Google" id="ProtNLM"/>
    </source>
</evidence>
<organism evidence="4 5">
    <name type="scientific">Knufia obscura</name>
    <dbReference type="NCBI Taxonomy" id="1635080"/>
    <lineage>
        <taxon>Eukaryota</taxon>
        <taxon>Fungi</taxon>
        <taxon>Dikarya</taxon>
        <taxon>Ascomycota</taxon>
        <taxon>Pezizomycotina</taxon>
        <taxon>Eurotiomycetes</taxon>
        <taxon>Chaetothyriomycetidae</taxon>
        <taxon>Chaetothyriales</taxon>
        <taxon>Trichomeriaceae</taxon>
        <taxon>Knufia</taxon>
    </lineage>
</organism>
<evidence type="ECO:0000313" key="4">
    <source>
        <dbReference type="EMBL" id="KAK5941505.1"/>
    </source>
</evidence>
<feature type="domain" description="DUF4387" evidence="3">
    <location>
        <begin position="568"/>
        <end position="670"/>
    </location>
</feature>
<keyword evidence="5" id="KW-1185">Reference proteome</keyword>
<evidence type="ECO:0000256" key="1">
    <source>
        <dbReference type="SAM" id="MobiDB-lite"/>
    </source>
</evidence>
<dbReference type="InterPro" id="IPR010839">
    <property type="entry name" value="AtuA_N"/>
</dbReference>
<evidence type="ECO:0000313" key="5">
    <source>
        <dbReference type="Proteomes" id="UP001334248"/>
    </source>
</evidence>
<dbReference type="RefSeq" id="XP_064729595.1">
    <property type="nucleotide sequence ID" value="XM_064875195.1"/>
</dbReference>
<name>A0ABR0RLL5_9EURO</name>
<sequence>MPALLNGATTESSTIPAGAATKQHLCQIITPVGMLGYGFVDAHVEAELERLSSLSTPTAIVLDSGSTDSGPSKLALGTMSCPRASYERDMHKLIKLNRKYNVPILIGSAGGDGADEHVDVLLDIIREHSEEPENSDWNLKVLAIYAGVPHGLVSERLKAGRIEGCGQFVPQLTQETIDQTVRIVAQMGPEPYLDAMLANQDFDIIIGGRAYDPAPYIAFAAYHARQKGCTSGIEVMRSLSEAAVGAFAHMGKIMECGGACATPKSNASAALVYQDATFDILPLDPASRCIPRSVAAHVMYENARPDVLYGPGGYMDLTKTTFEQLDDGKTVRVAGALFKTSESLGQNYTVKLEGARVCGFRTVFVGSYRDPILIRQLGTLFPKIKQYVKMQHKHVKEAYDVDFHVYGLNPDGVTTNSANGIFVVCEALADSQKVANSVASTARIACIHASYEGQKANAGNFGFGHGGKFDFEANECTEFSLYHLMALDEGEAGANYAASHEEGMAQRTDGQALFHWTVSTIGTGEGTQEQPTGNGTHSNGFTNGENSTPAAPPTTPQPLALPADIRYLRDIANIIRSKNAGPYEITVDIICDSQAIYELVKSSGLLSSEYIARLYGIPSEQIVWSGFFDTALAFKVTFPRLRNGKPVATGGFMESDVHGSQLHVELLDLELDEELISKIRGLQK</sequence>
<evidence type="ECO:0000259" key="3">
    <source>
        <dbReference type="Pfam" id="PF14330"/>
    </source>
</evidence>
<reference evidence="4 5" key="1">
    <citation type="journal article" date="2023" name="Res Sq">
        <title>Genomic and morphological characterization of Knufia obscura isolated from the Mars 2020 spacecraft assembly facility.</title>
        <authorList>
            <person name="Chander A.M."/>
            <person name="Teixeira M.M."/>
            <person name="Singh N.K."/>
            <person name="Williams M.P."/>
            <person name="Parker C.W."/>
            <person name="Leo P."/>
            <person name="Stajich J.E."/>
            <person name="Torok T."/>
            <person name="Tighe S."/>
            <person name="Mason C.E."/>
            <person name="Venkateswaran K."/>
        </authorList>
    </citation>
    <scope>NUCLEOTIDE SEQUENCE [LARGE SCALE GENOMIC DNA]</scope>
    <source>
        <strain evidence="4 5">CCFEE 5817</strain>
    </source>
</reference>
<dbReference type="EMBL" id="JAVHJV010000007">
    <property type="protein sequence ID" value="KAK5941505.1"/>
    <property type="molecule type" value="Genomic_DNA"/>
</dbReference>
<dbReference type="Proteomes" id="UP001334248">
    <property type="component" value="Unassembled WGS sequence"/>
</dbReference>
<protein>
    <recommendedName>
        <fullName evidence="6">Caib baif family enzyme</fullName>
    </recommendedName>
</protein>
<comment type="caution">
    <text evidence="4">The sequence shown here is derived from an EMBL/GenBank/DDBJ whole genome shotgun (WGS) entry which is preliminary data.</text>
</comment>
<proteinExistence type="predicted"/>
<dbReference type="Pfam" id="PF14330">
    <property type="entry name" value="DUF4387"/>
    <property type="match status" value="1"/>
</dbReference>
<feature type="domain" description="Acyclic terpene utilisation N-terminal" evidence="2">
    <location>
        <begin position="89"/>
        <end position="455"/>
    </location>
</feature>
<feature type="region of interest" description="Disordered" evidence="1">
    <location>
        <begin position="522"/>
        <end position="559"/>
    </location>
</feature>
<feature type="compositionally biased region" description="Low complexity" evidence="1">
    <location>
        <begin position="522"/>
        <end position="536"/>
    </location>
</feature>
<feature type="compositionally biased region" description="Polar residues" evidence="1">
    <location>
        <begin position="537"/>
        <end position="547"/>
    </location>
</feature>